<comment type="subcellular location">
    <subcellularLocation>
        <location evidence="1">Nucleus</location>
    </subcellularLocation>
</comment>
<evidence type="ECO:0000256" key="2">
    <source>
        <dbReference type="ARBA" id="ARBA00023242"/>
    </source>
</evidence>
<feature type="domain" description="ELM2" evidence="3">
    <location>
        <begin position="43"/>
        <end position="147"/>
    </location>
</feature>
<dbReference type="Gene3D" id="4.10.1240.50">
    <property type="match status" value="1"/>
</dbReference>
<dbReference type="PROSITE" id="PS51156">
    <property type="entry name" value="ELM2"/>
    <property type="match status" value="1"/>
</dbReference>
<dbReference type="InterPro" id="IPR040138">
    <property type="entry name" value="MIER/MTA"/>
</dbReference>
<reference evidence="4 5" key="1">
    <citation type="submission" date="2021-06" db="EMBL/GenBank/DDBJ databases">
        <title>Caerostris extrusa draft genome.</title>
        <authorList>
            <person name="Kono N."/>
            <person name="Arakawa K."/>
        </authorList>
    </citation>
    <scope>NUCLEOTIDE SEQUENCE [LARGE SCALE GENOMIC DNA]</scope>
</reference>
<dbReference type="GO" id="GO:0000122">
    <property type="term" value="P:negative regulation of transcription by RNA polymerase II"/>
    <property type="evidence" value="ECO:0007669"/>
    <property type="project" value="TreeGrafter"/>
</dbReference>
<dbReference type="GO" id="GO:0003714">
    <property type="term" value="F:transcription corepressor activity"/>
    <property type="evidence" value="ECO:0007669"/>
    <property type="project" value="TreeGrafter"/>
</dbReference>
<sequence length="221" mass="25494">MFPSETANGDTSISLSFVRIDGTNSKTIVPFWRIKDKKEFLGAKINVGPEYQCKIPDLIMGDDKFTKCSAQQEVMVWNPYKLSENDVNSYLKTVQAVREEYCKSTDENVVHEYEHVSKGKEEEELLFNLHRCEYDIKETINRQRNVHPPLKSLTASWSRNEEEKFNLGLQVHGKDFHKIQKLVKVVTIVGHLRQDIQFLIKASMIVLTWISDVGVSSGQRM</sequence>
<keyword evidence="2" id="KW-0539">Nucleus</keyword>
<gene>
    <name evidence="4" type="ORF">CEXT_546881</name>
</gene>
<name>A0AAV4VJI2_CAEEX</name>
<dbReference type="EMBL" id="BPLR01014554">
    <property type="protein sequence ID" value="GIY69600.1"/>
    <property type="molecule type" value="Genomic_DNA"/>
</dbReference>
<dbReference type="AlphaFoldDB" id="A0AAV4VJI2"/>
<dbReference type="InterPro" id="IPR000949">
    <property type="entry name" value="ELM2_dom"/>
</dbReference>
<keyword evidence="5" id="KW-1185">Reference proteome</keyword>
<dbReference type="SMART" id="SM01189">
    <property type="entry name" value="ELM2"/>
    <property type="match status" value="1"/>
</dbReference>
<proteinExistence type="predicted"/>
<dbReference type="SUPFAM" id="SSF46689">
    <property type="entry name" value="Homeodomain-like"/>
    <property type="match status" value="1"/>
</dbReference>
<dbReference type="InterPro" id="IPR009057">
    <property type="entry name" value="Homeodomain-like_sf"/>
</dbReference>
<dbReference type="GO" id="GO:0042826">
    <property type="term" value="F:histone deacetylase binding"/>
    <property type="evidence" value="ECO:0007669"/>
    <property type="project" value="TreeGrafter"/>
</dbReference>
<protein>
    <recommendedName>
        <fullName evidence="3">ELM2 domain-containing protein</fullName>
    </recommendedName>
</protein>
<evidence type="ECO:0000313" key="4">
    <source>
        <dbReference type="EMBL" id="GIY69600.1"/>
    </source>
</evidence>
<comment type="caution">
    <text evidence="4">The sequence shown here is derived from an EMBL/GenBank/DDBJ whole genome shotgun (WGS) entry which is preliminary data.</text>
</comment>
<dbReference type="GO" id="GO:0005654">
    <property type="term" value="C:nucleoplasm"/>
    <property type="evidence" value="ECO:0007669"/>
    <property type="project" value="TreeGrafter"/>
</dbReference>
<dbReference type="Proteomes" id="UP001054945">
    <property type="component" value="Unassembled WGS sequence"/>
</dbReference>
<evidence type="ECO:0000313" key="5">
    <source>
        <dbReference type="Proteomes" id="UP001054945"/>
    </source>
</evidence>
<dbReference type="Gene3D" id="1.10.10.60">
    <property type="entry name" value="Homeodomain-like"/>
    <property type="match status" value="1"/>
</dbReference>
<dbReference type="PANTHER" id="PTHR10865:SF28">
    <property type="entry name" value="ELM2 DOMAIN-CONTAINING PROTEIN"/>
    <property type="match status" value="1"/>
</dbReference>
<evidence type="ECO:0000256" key="1">
    <source>
        <dbReference type="ARBA" id="ARBA00004123"/>
    </source>
</evidence>
<dbReference type="PANTHER" id="PTHR10865">
    <property type="entry name" value="METASTASIS-ASSOCIATED PROTEIN AND MESODERM INDUCTION EARLY RESPONSE PROTEIN"/>
    <property type="match status" value="1"/>
</dbReference>
<organism evidence="4 5">
    <name type="scientific">Caerostris extrusa</name>
    <name type="common">Bark spider</name>
    <name type="synonym">Caerostris bankana</name>
    <dbReference type="NCBI Taxonomy" id="172846"/>
    <lineage>
        <taxon>Eukaryota</taxon>
        <taxon>Metazoa</taxon>
        <taxon>Ecdysozoa</taxon>
        <taxon>Arthropoda</taxon>
        <taxon>Chelicerata</taxon>
        <taxon>Arachnida</taxon>
        <taxon>Araneae</taxon>
        <taxon>Araneomorphae</taxon>
        <taxon>Entelegynae</taxon>
        <taxon>Araneoidea</taxon>
        <taxon>Araneidae</taxon>
        <taxon>Caerostris</taxon>
    </lineage>
</organism>
<evidence type="ECO:0000259" key="3">
    <source>
        <dbReference type="PROSITE" id="PS51156"/>
    </source>
</evidence>
<accession>A0AAV4VJI2</accession>
<dbReference type="Pfam" id="PF01448">
    <property type="entry name" value="ELM2"/>
    <property type="match status" value="1"/>
</dbReference>